<keyword evidence="6" id="KW-0067">ATP-binding</keyword>
<gene>
    <name evidence="9" type="ORF">A163_04275</name>
</gene>
<evidence type="ECO:0000256" key="4">
    <source>
        <dbReference type="ARBA" id="ARBA00022741"/>
    </source>
</evidence>
<feature type="region of interest" description="Disordered" evidence="7">
    <location>
        <begin position="469"/>
        <end position="516"/>
    </location>
</feature>
<dbReference type="InterPro" id="IPR003594">
    <property type="entry name" value="HATPase_dom"/>
</dbReference>
<feature type="compositionally biased region" description="Basic and acidic residues" evidence="7">
    <location>
        <begin position="478"/>
        <end position="488"/>
    </location>
</feature>
<dbReference type="PROSITE" id="PS50109">
    <property type="entry name" value="HIS_KIN"/>
    <property type="match status" value="1"/>
</dbReference>
<comment type="caution">
    <text evidence="9">The sequence shown here is derived from an EMBL/GenBank/DDBJ whole genome shotgun (WGS) entry which is preliminary data.</text>
</comment>
<dbReference type="Gene3D" id="3.30.565.10">
    <property type="entry name" value="Histidine kinase-like ATPase, C-terminal domain"/>
    <property type="match status" value="2"/>
</dbReference>
<evidence type="ECO:0000256" key="1">
    <source>
        <dbReference type="ARBA" id="ARBA00000085"/>
    </source>
</evidence>
<dbReference type="SMART" id="SM00387">
    <property type="entry name" value="HATPase_c"/>
    <property type="match status" value="1"/>
</dbReference>
<dbReference type="PRINTS" id="PR00344">
    <property type="entry name" value="BCTRLSENSOR"/>
</dbReference>
<dbReference type="Pfam" id="PF13589">
    <property type="entry name" value="HATPase_c_3"/>
    <property type="match status" value="1"/>
</dbReference>
<reference evidence="9 10" key="1">
    <citation type="journal article" date="2012" name="Science">
        <title>Ecological populations of bacteria act as socially cohesive units of antibiotic production and resistance.</title>
        <authorList>
            <person name="Cordero O.X."/>
            <person name="Wildschutte H."/>
            <person name="Kirkup B."/>
            <person name="Proehl S."/>
            <person name="Ngo L."/>
            <person name="Hussain F."/>
            <person name="Le Roux F."/>
            <person name="Mincer T."/>
            <person name="Polz M.F."/>
        </authorList>
    </citation>
    <scope>NUCLEOTIDE SEQUENCE [LARGE SCALE GENOMIC DNA]</scope>
    <source>
        <strain evidence="9 10">1F-267</strain>
    </source>
</reference>
<proteinExistence type="predicted"/>
<dbReference type="Pfam" id="PF02518">
    <property type="entry name" value="HATPase_c"/>
    <property type="match status" value="1"/>
</dbReference>
<keyword evidence="5" id="KW-0418">Kinase</keyword>
<dbReference type="RefSeq" id="WP_017102840.1">
    <property type="nucleotide sequence ID" value="NZ_AJZO02000095.1"/>
</dbReference>
<evidence type="ECO:0000259" key="8">
    <source>
        <dbReference type="PROSITE" id="PS50109"/>
    </source>
</evidence>
<dbReference type="Proteomes" id="UP000094638">
    <property type="component" value="Unassembled WGS sequence"/>
</dbReference>
<evidence type="ECO:0000256" key="6">
    <source>
        <dbReference type="ARBA" id="ARBA00022840"/>
    </source>
</evidence>
<organism evidence="9 10">
    <name type="scientific">Vibrio tasmaniensis 1F-267</name>
    <dbReference type="NCBI Taxonomy" id="1191324"/>
    <lineage>
        <taxon>Bacteria</taxon>
        <taxon>Pseudomonadati</taxon>
        <taxon>Pseudomonadota</taxon>
        <taxon>Gammaproteobacteria</taxon>
        <taxon>Vibrionales</taxon>
        <taxon>Vibrionaceae</taxon>
        <taxon>Vibrio</taxon>
    </lineage>
</organism>
<keyword evidence="4" id="KW-0547">Nucleotide-binding</keyword>
<comment type="catalytic activity">
    <reaction evidence="1">
        <text>ATP + protein L-histidine = ADP + protein N-phospho-L-histidine.</text>
        <dbReference type="EC" id="2.7.13.3"/>
    </reaction>
</comment>
<evidence type="ECO:0000256" key="5">
    <source>
        <dbReference type="ARBA" id="ARBA00022777"/>
    </source>
</evidence>
<accession>A0ABX3B7W3</accession>
<keyword evidence="10" id="KW-1185">Reference proteome</keyword>
<feature type="compositionally biased region" description="Low complexity" evidence="7">
    <location>
        <begin position="490"/>
        <end position="502"/>
    </location>
</feature>
<dbReference type="PANTHER" id="PTHR44936:SF10">
    <property type="entry name" value="SENSOR PROTEIN RSTB"/>
    <property type="match status" value="1"/>
</dbReference>
<evidence type="ECO:0000313" key="10">
    <source>
        <dbReference type="Proteomes" id="UP000094638"/>
    </source>
</evidence>
<sequence length="787" mass="88464">MSTELELKEELLALLSNDEESIDENIDYGRLLALSNAIAKHDQNNVRFSVDAKIIDRLGQQLVAKKTTALSELIKNAYDADSSLVTVEFLDTNAPDGTVVIFDNGTGMSREQLIDGFMTISTSDKVRNPKSEIYERVRAGKKGIGRFSTQKIGKELELVTKRESDSKYLRLIVNWDDFESEQSLDSVSNQISYIEGGHSFVKGTQLRILKAREAWTESNIKTTYNYISSILQTPSKSTDRKDPGFDVHFTYIDSTQASKTLKEINANTEFIDKADLKAVATMNSNGYLEIKVEGYRDDISTETLTFDEGYNEKLLNSGFKVELLYFSREKGSPRSKALLDYLQNNGGVKLFRNGFNVAPYGGRYDDWLGLQESTQKRKILPPHSNTNYVGHVSITDPDDSILEETSAREGVIENEAFDLLVEATHSVAIKIASHVASTRGKKVTANQTGYVSEKKSKEDAIKAELEELRKKVQQQAQEQKDQTSKENNDSTDTSTQTDGTTNKGDKSDEETPGFNAESILDGLDVVSQKLEEYIDEQLMYRVLSSTGLAISEFTHEIQTCLTNLNMNSQTLDELKKTNPKIINISEQLEENLSMLTAYTDFFDGTMRSNSNREKNHYDMRKLIKKFVKAMEPTTQRKGYMLTTHFDTWGIWSKKIHISEVMSILINLFTNACKAIERAGKKGGHIHIDVSTSSQFMTIKFEDNGDGIPNDKWAEVFTPLYTTAMPVRRGKVESEYTRGMGLGLTITEQIIIEMNGEIAVSEPSNDFKTCIKILLPLADESELPEDAY</sequence>
<dbReference type="InterPro" id="IPR036890">
    <property type="entry name" value="HATPase_C_sf"/>
</dbReference>
<protein>
    <recommendedName>
        <fullName evidence="2">histidine kinase</fullName>
        <ecNumber evidence="2">2.7.13.3</ecNumber>
    </recommendedName>
</protein>
<keyword evidence="3" id="KW-0808">Transferase</keyword>
<dbReference type="EMBL" id="AJZO02000095">
    <property type="protein sequence ID" value="OEF51763.1"/>
    <property type="molecule type" value="Genomic_DNA"/>
</dbReference>
<dbReference type="PANTHER" id="PTHR44936">
    <property type="entry name" value="SENSOR PROTEIN CREC"/>
    <property type="match status" value="1"/>
</dbReference>
<evidence type="ECO:0000256" key="2">
    <source>
        <dbReference type="ARBA" id="ARBA00012438"/>
    </source>
</evidence>
<dbReference type="EC" id="2.7.13.3" evidence="2"/>
<name>A0ABX3B7W3_9VIBR</name>
<dbReference type="InterPro" id="IPR005467">
    <property type="entry name" value="His_kinase_dom"/>
</dbReference>
<feature type="domain" description="Histidine kinase" evidence="8">
    <location>
        <begin position="552"/>
        <end position="778"/>
    </location>
</feature>
<evidence type="ECO:0000313" key="9">
    <source>
        <dbReference type="EMBL" id="OEF51763.1"/>
    </source>
</evidence>
<evidence type="ECO:0000256" key="7">
    <source>
        <dbReference type="SAM" id="MobiDB-lite"/>
    </source>
</evidence>
<dbReference type="SUPFAM" id="SSF55874">
    <property type="entry name" value="ATPase domain of HSP90 chaperone/DNA topoisomerase II/histidine kinase"/>
    <property type="match status" value="2"/>
</dbReference>
<dbReference type="InterPro" id="IPR050980">
    <property type="entry name" value="2C_sensor_his_kinase"/>
</dbReference>
<dbReference type="InterPro" id="IPR004358">
    <property type="entry name" value="Sig_transdc_His_kin-like_C"/>
</dbReference>
<evidence type="ECO:0000256" key="3">
    <source>
        <dbReference type="ARBA" id="ARBA00022679"/>
    </source>
</evidence>